<protein>
    <submittedName>
        <fullName evidence="2">Uncharacterized protein</fullName>
    </submittedName>
</protein>
<keyword evidence="1" id="KW-0812">Transmembrane</keyword>
<dbReference type="EMBL" id="HBIX01027075">
    <property type="protein sequence ID" value="CAE0725636.1"/>
    <property type="molecule type" value="Transcribed_RNA"/>
</dbReference>
<accession>A0A7S4ASN7</accession>
<evidence type="ECO:0000313" key="2">
    <source>
        <dbReference type="EMBL" id="CAE0725636.1"/>
    </source>
</evidence>
<sequence length="106" mass="11288">MSLLSNKHGMIVPPLPLVSIPIPIVLVALVLSALILSCFHVEWSCVDLWISLFDVAWSIAAFEILMLIGVSQADGCSSINIGARIIAIEYAATRNAAANGDSRQAI</sequence>
<organism evidence="2">
    <name type="scientific">Pseudo-nitzschia australis</name>
    <dbReference type="NCBI Taxonomy" id="44445"/>
    <lineage>
        <taxon>Eukaryota</taxon>
        <taxon>Sar</taxon>
        <taxon>Stramenopiles</taxon>
        <taxon>Ochrophyta</taxon>
        <taxon>Bacillariophyta</taxon>
        <taxon>Bacillariophyceae</taxon>
        <taxon>Bacillariophycidae</taxon>
        <taxon>Bacillariales</taxon>
        <taxon>Bacillariaceae</taxon>
        <taxon>Pseudo-nitzschia</taxon>
    </lineage>
</organism>
<dbReference type="AlphaFoldDB" id="A0A7S4ASN7"/>
<evidence type="ECO:0000256" key="1">
    <source>
        <dbReference type="SAM" id="Phobius"/>
    </source>
</evidence>
<proteinExistence type="predicted"/>
<keyword evidence="1" id="KW-0472">Membrane</keyword>
<keyword evidence="1" id="KW-1133">Transmembrane helix</keyword>
<feature type="transmembrane region" description="Helical" evidence="1">
    <location>
        <begin position="48"/>
        <end position="70"/>
    </location>
</feature>
<feature type="transmembrane region" description="Helical" evidence="1">
    <location>
        <begin position="20"/>
        <end position="41"/>
    </location>
</feature>
<gene>
    <name evidence="2" type="ORF">PAUS00366_LOCUS18393</name>
</gene>
<reference evidence="2" key="1">
    <citation type="submission" date="2021-01" db="EMBL/GenBank/DDBJ databases">
        <authorList>
            <person name="Corre E."/>
            <person name="Pelletier E."/>
            <person name="Niang G."/>
            <person name="Scheremetjew M."/>
            <person name="Finn R."/>
            <person name="Kale V."/>
            <person name="Holt S."/>
            <person name="Cochrane G."/>
            <person name="Meng A."/>
            <person name="Brown T."/>
            <person name="Cohen L."/>
        </authorList>
    </citation>
    <scope>NUCLEOTIDE SEQUENCE</scope>
    <source>
        <strain evidence="2">10249 10 AB</strain>
    </source>
</reference>
<name>A0A7S4ASN7_9STRA</name>